<comment type="caution">
    <text evidence="19">The sequence shown here is derived from an EMBL/GenBank/DDBJ whole genome shotgun (WGS) entry which is preliminary data.</text>
</comment>
<organism evidence="19 20">
    <name type="scientific">Candidatus Aquarickettsia rohweri</name>
    <dbReference type="NCBI Taxonomy" id="2602574"/>
    <lineage>
        <taxon>Bacteria</taxon>
        <taxon>Pseudomonadati</taxon>
        <taxon>Pseudomonadota</taxon>
        <taxon>Alphaproteobacteria</taxon>
        <taxon>Rickettsiales</taxon>
        <taxon>Candidatus Midichloriaceae</taxon>
        <taxon>Candidatus Aquarickettsia</taxon>
    </lineage>
</organism>
<sequence>MQNFEYDVVVLGSGPGGYVAAIKASQLGLKTAIIEKENLGGVCLNWGCIPTKALLRTAEILHYIKNAKEFGIKCEGFKVDFDKVIKRSRDVANKLSNGISHLLNKNKISIIEGYGRFLNKNCIEVTKANKSTKVTAKNIIIATGAKPKFLKGLSPSDSKIIMGYREALLPKKLPKKILVIGSGAIGVEFASFYNALGSKVTILEIADRILINEDSEISEFAQKAFEKEGIQILTSAKINNFSIKKDVINFEISSKDKNYNDSFDAVISAVGVSANIKDIGLEKINVKISDKKYILTDKSLRINENNIYAIGDVVSPPWLAHKASHEGVLAAEYIAGKNPKPINHLNIPGCTYCHPQIASVGLTQEKAASEYGKDNINVGNFPLIANGKALALGDTNGFIKTIFHKKTGELLGAHMIGPEVTEMIYGLVLTKQLEGTELDLMSTIFPHPTISEAIHESVLNAVGKSIHI</sequence>
<comment type="miscellaneous">
    <text evidence="16">The active site is a redox-active disulfide bond.</text>
</comment>
<dbReference type="GO" id="GO:0050660">
    <property type="term" value="F:flavin adenine dinucleotide binding"/>
    <property type="evidence" value="ECO:0007669"/>
    <property type="project" value="InterPro"/>
</dbReference>
<dbReference type="PIRSF" id="PIRSF000350">
    <property type="entry name" value="Mercury_reductase_MerA"/>
    <property type="match status" value="1"/>
</dbReference>
<dbReference type="Pfam" id="PF07992">
    <property type="entry name" value="Pyr_redox_2"/>
    <property type="match status" value="1"/>
</dbReference>
<evidence type="ECO:0000256" key="6">
    <source>
        <dbReference type="ARBA" id="ARBA00022630"/>
    </source>
</evidence>
<evidence type="ECO:0000256" key="13">
    <source>
        <dbReference type="PIRSR" id="PIRSR000350-2"/>
    </source>
</evidence>
<evidence type="ECO:0000256" key="5">
    <source>
        <dbReference type="ARBA" id="ARBA00022490"/>
    </source>
</evidence>
<evidence type="ECO:0000256" key="15">
    <source>
        <dbReference type="PIRSR" id="PIRSR000350-4"/>
    </source>
</evidence>
<evidence type="ECO:0000256" key="1">
    <source>
        <dbReference type="ARBA" id="ARBA00004496"/>
    </source>
</evidence>
<evidence type="ECO:0000256" key="3">
    <source>
        <dbReference type="ARBA" id="ARBA00012608"/>
    </source>
</evidence>
<evidence type="ECO:0000256" key="16">
    <source>
        <dbReference type="RuleBase" id="RU003692"/>
    </source>
</evidence>
<comment type="cofactor">
    <cofactor evidence="14 16">
        <name>FAD</name>
        <dbReference type="ChEBI" id="CHEBI:57692"/>
    </cofactor>
    <text evidence="14 16">Binds 1 FAD per subunit.</text>
</comment>
<protein>
    <recommendedName>
        <fullName evidence="4 16">Dihydrolipoyl dehydrogenase</fullName>
        <ecNumber evidence="3 16">1.8.1.4</ecNumber>
    </recommendedName>
</protein>
<evidence type="ECO:0000256" key="12">
    <source>
        <dbReference type="ARBA" id="ARBA00049187"/>
    </source>
</evidence>
<feature type="domain" description="FAD/NAD(P)-binding" evidence="18">
    <location>
        <begin position="6"/>
        <end position="327"/>
    </location>
</feature>
<comment type="subcellular location">
    <subcellularLocation>
        <location evidence="1">Cytoplasm</location>
    </subcellularLocation>
</comment>
<reference evidence="20" key="1">
    <citation type="submission" date="2018-11" db="EMBL/GenBank/DDBJ databases">
        <title>Phylogenetic, genomic, and biogeographic characterization of a novel and ubiquitous marine invertebrate-associated Rickettsiales parasite, Candidatus Marinoinvertebrata rohwerii, gen. nov., sp. nov.</title>
        <authorList>
            <person name="Klinges J.G."/>
            <person name="Rosales S.M."/>
            <person name="Mcminds R."/>
            <person name="Shaver E.C."/>
            <person name="Shantz A."/>
            <person name="Peters E.C."/>
            <person name="Burkepile D.E."/>
            <person name="Silliman B.R."/>
            <person name="Vega Thurber R.L."/>
        </authorList>
    </citation>
    <scope>NUCLEOTIDE SEQUENCE [LARGE SCALE GENOMIC DNA]</scope>
    <source>
        <strain evidence="20">a_cerv_44</strain>
    </source>
</reference>
<dbReference type="Proteomes" id="UP000279470">
    <property type="component" value="Unassembled WGS sequence"/>
</dbReference>
<dbReference type="GO" id="GO:0006103">
    <property type="term" value="P:2-oxoglutarate metabolic process"/>
    <property type="evidence" value="ECO:0007669"/>
    <property type="project" value="TreeGrafter"/>
</dbReference>
<keyword evidence="14" id="KW-0547">Nucleotide-binding</keyword>
<dbReference type="GO" id="GO:0004148">
    <property type="term" value="F:dihydrolipoyl dehydrogenase (NADH) activity"/>
    <property type="evidence" value="ECO:0007669"/>
    <property type="project" value="UniProtKB-EC"/>
</dbReference>
<evidence type="ECO:0000313" key="19">
    <source>
        <dbReference type="EMBL" id="RST65681.1"/>
    </source>
</evidence>
<keyword evidence="10" id="KW-1015">Disulfide bond</keyword>
<evidence type="ECO:0000256" key="7">
    <source>
        <dbReference type="ARBA" id="ARBA00022827"/>
    </source>
</evidence>
<dbReference type="FunFam" id="3.30.390.30:FF:000001">
    <property type="entry name" value="Dihydrolipoyl dehydrogenase"/>
    <property type="match status" value="1"/>
</dbReference>
<keyword evidence="11 16" id="KW-0676">Redox-active center</keyword>
<dbReference type="PROSITE" id="PS00076">
    <property type="entry name" value="PYRIDINE_REDOX_1"/>
    <property type="match status" value="1"/>
</dbReference>
<dbReference type="InterPro" id="IPR004099">
    <property type="entry name" value="Pyr_nucl-diS_OxRdtase_dimer"/>
</dbReference>
<name>A0A429XIL6_9RICK</name>
<dbReference type="EC" id="1.8.1.4" evidence="3 16"/>
<evidence type="ECO:0000259" key="18">
    <source>
        <dbReference type="Pfam" id="PF07992"/>
    </source>
</evidence>
<dbReference type="NCBIfam" id="TIGR01350">
    <property type="entry name" value="lipoamide_DH"/>
    <property type="match status" value="1"/>
</dbReference>
<feature type="binding site" evidence="14">
    <location>
        <position position="312"/>
    </location>
    <ligand>
        <name>FAD</name>
        <dbReference type="ChEBI" id="CHEBI:57692"/>
    </ligand>
</feature>
<accession>A0A429XIL6</accession>
<dbReference type="Gene3D" id="3.50.50.60">
    <property type="entry name" value="FAD/NAD(P)-binding domain"/>
    <property type="match status" value="2"/>
</dbReference>
<dbReference type="PRINTS" id="PR00411">
    <property type="entry name" value="PNDRDTASEI"/>
</dbReference>
<evidence type="ECO:0000256" key="11">
    <source>
        <dbReference type="ARBA" id="ARBA00023284"/>
    </source>
</evidence>
<keyword evidence="20" id="KW-1185">Reference proteome</keyword>
<keyword evidence="9 14" id="KW-0520">NAD</keyword>
<feature type="binding site" evidence="14">
    <location>
        <position position="52"/>
    </location>
    <ligand>
        <name>FAD</name>
        <dbReference type="ChEBI" id="CHEBI:57692"/>
    </ligand>
</feature>
<dbReference type="Pfam" id="PF02852">
    <property type="entry name" value="Pyr_redox_dim"/>
    <property type="match status" value="1"/>
</dbReference>
<evidence type="ECO:0000256" key="9">
    <source>
        <dbReference type="ARBA" id="ARBA00023027"/>
    </source>
</evidence>
<dbReference type="AlphaFoldDB" id="A0A429XIL6"/>
<dbReference type="InterPro" id="IPR006258">
    <property type="entry name" value="Lipoamide_DH"/>
</dbReference>
<dbReference type="InterPro" id="IPR012999">
    <property type="entry name" value="Pyr_OxRdtase_I_AS"/>
</dbReference>
<dbReference type="SUPFAM" id="SSF55424">
    <property type="entry name" value="FAD/NAD-linked reductases, dimerisation (C-terminal) domain"/>
    <property type="match status" value="1"/>
</dbReference>
<dbReference type="InterPro" id="IPR036188">
    <property type="entry name" value="FAD/NAD-bd_sf"/>
</dbReference>
<gene>
    <name evidence="19" type="primary">lpdA</name>
    <name evidence="19" type="ORF">EIC27_04060</name>
</gene>
<evidence type="ECO:0000256" key="14">
    <source>
        <dbReference type="PIRSR" id="PIRSR000350-3"/>
    </source>
</evidence>
<evidence type="ECO:0000256" key="8">
    <source>
        <dbReference type="ARBA" id="ARBA00023002"/>
    </source>
</evidence>
<dbReference type="InterPro" id="IPR050151">
    <property type="entry name" value="Class-I_Pyr_Nuc-Dis_Oxidored"/>
</dbReference>
<keyword evidence="7 14" id="KW-0274">FAD</keyword>
<keyword evidence="8 16" id="KW-0560">Oxidoreductase</keyword>
<comment type="catalytic activity">
    <reaction evidence="12 16">
        <text>N(6)-[(R)-dihydrolipoyl]-L-lysyl-[protein] + NAD(+) = N(6)-[(R)-lipoyl]-L-lysyl-[protein] + NADH + H(+)</text>
        <dbReference type="Rhea" id="RHEA:15045"/>
        <dbReference type="Rhea" id="RHEA-COMP:10474"/>
        <dbReference type="Rhea" id="RHEA-COMP:10475"/>
        <dbReference type="ChEBI" id="CHEBI:15378"/>
        <dbReference type="ChEBI" id="CHEBI:57540"/>
        <dbReference type="ChEBI" id="CHEBI:57945"/>
        <dbReference type="ChEBI" id="CHEBI:83099"/>
        <dbReference type="ChEBI" id="CHEBI:83100"/>
        <dbReference type="EC" id="1.8.1.4"/>
    </reaction>
</comment>
<dbReference type="SUPFAM" id="SSF51905">
    <property type="entry name" value="FAD/NAD(P)-binding domain"/>
    <property type="match status" value="1"/>
</dbReference>
<feature type="domain" description="Pyridine nucleotide-disulphide oxidoreductase dimerisation" evidence="17">
    <location>
        <begin position="347"/>
        <end position="457"/>
    </location>
</feature>
<dbReference type="PANTHER" id="PTHR22912:SF217">
    <property type="entry name" value="DIHYDROLIPOYL DEHYDROGENASE"/>
    <property type="match status" value="1"/>
</dbReference>
<feature type="binding site" evidence="14">
    <location>
        <position position="115"/>
    </location>
    <ligand>
        <name>FAD</name>
        <dbReference type="ChEBI" id="CHEBI:57692"/>
    </ligand>
</feature>
<dbReference type="OrthoDB" id="9776382at2"/>
<dbReference type="EMBL" id="RXFM01000050">
    <property type="protein sequence ID" value="RST65681.1"/>
    <property type="molecule type" value="Genomic_DNA"/>
</dbReference>
<evidence type="ECO:0000313" key="20">
    <source>
        <dbReference type="Proteomes" id="UP000279470"/>
    </source>
</evidence>
<dbReference type="Gene3D" id="3.30.390.30">
    <property type="match status" value="1"/>
</dbReference>
<dbReference type="InterPro" id="IPR016156">
    <property type="entry name" value="FAD/NAD-linked_Rdtase_dimer_sf"/>
</dbReference>
<feature type="disulfide bond" description="Redox-active" evidence="15">
    <location>
        <begin position="43"/>
        <end position="48"/>
    </location>
</feature>
<dbReference type="FunFam" id="3.50.50.60:FF:000001">
    <property type="entry name" value="Dihydrolipoyl dehydrogenase, mitochondrial"/>
    <property type="match status" value="1"/>
</dbReference>
<dbReference type="InterPro" id="IPR023753">
    <property type="entry name" value="FAD/NAD-binding_dom"/>
</dbReference>
<keyword evidence="6 16" id="KW-0285">Flavoprotein</keyword>
<dbReference type="PANTHER" id="PTHR22912">
    <property type="entry name" value="DISULFIDE OXIDOREDUCTASE"/>
    <property type="match status" value="1"/>
</dbReference>
<feature type="binding site" evidence="14">
    <location>
        <position position="271"/>
    </location>
    <ligand>
        <name>NAD(+)</name>
        <dbReference type="ChEBI" id="CHEBI:57540"/>
    </ligand>
</feature>
<dbReference type="RefSeq" id="WP_126044854.1">
    <property type="nucleotide sequence ID" value="NZ_RXFM01000050.1"/>
</dbReference>
<evidence type="ECO:0000259" key="17">
    <source>
        <dbReference type="Pfam" id="PF02852"/>
    </source>
</evidence>
<dbReference type="PRINTS" id="PR00368">
    <property type="entry name" value="FADPNR"/>
</dbReference>
<feature type="binding site" evidence="14">
    <location>
        <begin position="181"/>
        <end position="188"/>
    </location>
    <ligand>
        <name>NAD(+)</name>
        <dbReference type="ChEBI" id="CHEBI:57540"/>
    </ligand>
</feature>
<dbReference type="InterPro" id="IPR001100">
    <property type="entry name" value="Pyr_nuc-diS_OxRdtase"/>
</dbReference>
<feature type="active site" description="Proton acceptor" evidence="13">
    <location>
        <position position="447"/>
    </location>
</feature>
<keyword evidence="5" id="KW-0963">Cytoplasm</keyword>
<proteinExistence type="inferred from homology"/>
<evidence type="ECO:0000256" key="2">
    <source>
        <dbReference type="ARBA" id="ARBA00007532"/>
    </source>
</evidence>
<comment type="similarity">
    <text evidence="2 16">Belongs to the class-I pyridine nucleotide-disulfide oxidoreductase family.</text>
</comment>
<feature type="binding site" evidence="14">
    <location>
        <position position="204"/>
    </location>
    <ligand>
        <name>NAD(+)</name>
        <dbReference type="ChEBI" id="CHEBI:57540"/>
    </ligand>
</feature>
<evidence type="ECO:0000256" key="4">
    <source>
        <dbReference type="ARBA" id="ARBA00016961"/>
    </source>
</evidence>
<evidence type="ECO:0000256" key="10">
    <source>
        <dbReference type="ARBA" id="ARBA00023157"/>
    </source>
</evidence>
<dbReference type="GO" id="GO:0005737">
    <property type="term" value="C:cytoplasm"/>
    <property type="evidence" value="ECO:0007669"/>
    <property type="project" value="UniProtKB-SubCell"/>
</dbReference>